<dbReference type="InterPro" id="IPR007627">
    <property type="entry name" value="RNA_pol_sigma70_r2"/>
</dbReference>
<dbReference type="SUPFAM" id="SSF88659">
    <property type="entry name" value="Sigma3 and sigma4 domains of RNA polymerase sigma factors"/>
    <property type="match status" value="1"/>
</dbReference>
<feature type="domain" description="RNA polymerase sigma-70 region 2" evidence="6">
    <location>
        <begin position="32"/>
        <end position="87"/>
    </location>
</feature>
<dbReference type="InterPro" id="IPR014284">
    <property type="entry name" value="RNA_pol_sigma-70_dom"/>
</dbReference>
<keyword evidence="4" id="KW-0238">DNA-binding</keyword>
<organism evidence="8 9">
    <name type="scientific">Plesiocystis pacifica SIR-1</name>
    <dbReference type="NCBI Taxonomy" id="391625"/>
    <lineage>
        <taxon>Bacteria</taxon>
        <taxon>Pseudomonadati</taxon>
        <taxon>Myxococcota</taxon>
        <taxon>Polyangia</taxon>
        <taxon>Nannocystales</taxon>
        <taxon>Nannocystaceae</taxon>
        <taxon>Plesiocystis</taxon>
    </lineage>
</organism>
<comment type="caution">
    <text evidence="8">The sequence shown here is derived from an EMBL/GenBank/DDBJ whole genome shotgun (WGS) entry which is preliminary data.</text>
</comment>
<dbReference type="AlphaFoldDB" id="A6G924"/>
<dbReference type="SUPFAM" id="SSF88946">
    <property type="entry name" value="Sigma2 domain of RNA polymerase sigma factors"/>
    <property type="match status" value="1"/>
</dbReference>
<name>A6G924_9BACT</name>
<evidence type="ECO:0000313" key="9">
    <source>
        <dbReference type="Proteomes" id="UP000005801"/>
    </source>
</evidence>
<protein>
    <submittedName>
        <fullName evidence="8">RNA polymerase sigma-70 factor</fullName>
    </submittedName>
</protein>
<dbReference type="GO" id="GO:0006352">
    <property type="term" value="P:DNA-templated transcription initiation"/>
    <property type="evidence" value="ECO:0007669"/>
    <property type="project" value="InterPro"/>
</dbReference>
<dbReference type="Proteomes" id="UP000005801">
    <property type="component" value="Unassembled WGS sequence"/>
</dbReference>
<gene>
    <name evidence="8" type="ORF">PPSIR1_02768</name>
</gene>
<dbReference type="InterPro" id="IPR013325">
    <property type="entry name" value="RNA_pol_sigma_r2"/>
</dbReference>
<dbReference type="NCBIfam" id="TIGR02937">
    <property type="entry name" value="sigma70-ECF"/>
    <property type="match status" value="1"/>
</dbReference>
<evidence type="ECO:0000256" key="2">
    <source>
        <dbReference type="ARBA" id="ARBA00023015"/>
    </source>
</evidence>
<dbReference type="Pfam" id="PF04542">
    <property type="entry name" value="Sigma70_r2"/>
    <property type="match status" value="1"/>
</dbReference>
<keyword evidence="9" id="KW-1185">Reference proteome</keyword>
<dbReference type="STRING" id="391625.PPSIR1_02768"/>
<comment type="similarity">
    <text evidence="1">Belongs to the sigma-70 factor family. ECF subfamily.</text>
</comment>
<keyword evidence="2" id="KW-0805">Transcription regulation</keyword>
<accession>A6G924</accession>
<evidence type="ECO:0000259" key="7">
    <source>
        <dbReference type="Pfam" id="PF08281"/>
    </source>
</evidence>
<feature type="domain" description="RNA polymerase sigma factor 70 region 4 type 2" evidence="7">
    <location>
        <begin position="117"/>
        <end position="169"/>
    </location>
</feature>
<dbReference type="GO" id="GO:0016987">
    <property type="term" value="F:sigma factor activity"/>
    <property type="evidence" value="ECO:0007669"/>
    <property type="project" value="UniProtKB-KW"/>
</dbReference>
<keyword evidence="5" id="KW-0804">Transcription</keyword>
<evidence type="ECO:0000256" key="4">
    <source>
        <dbReference type="ARBA" id="ARBA00023125"/>
    </source>
</evidence>
<sequence>MATDAELVEAWRAGQKRAGKLLFERHFEAVDRFFQSKVGPDAPDLVQKTFLGCVESIDKYRGEGSFRSWLFAVAYRQLCRHYRSRARDRLHFDAGTSAVRDLEPTPSGVLARRREERLLLEALRGIPLELQVALELHYWEHMSDREVALALGVAHGTMKSRLRRGRKLLAERLETMNVGDVLLESTSTDLEAWARDLREIALAAAQGGPQGDSEDDSSGA</sequence>
<dbReference type="InterPro" id="IPR013249">
    <property type="entry name" value="RNA_pol_sigma70_r4_t2"/>
</dbReference>
<dbReference type="PANTHER" id="PTHR43133">
    <property type="entry name" value="RNA POLYMERASE ECF-TYPE SIGMA FACTO"/>
    <property type="match status" value="1"/>
</dbReference>
<dbReference type="Gene3D" id="1.10.10.10">
    <property type="entry name" value="Winged helix-like DNA-binding domain superfamily/Winged helix DNA-binding domain"/>
    <property type="match status" value="1"/>
</dbReference>
<dbReference type="InterPro" id="IPR013324">
    <property type="entry name" value="RNA_pol_sigma_r3/r4-like"/>
</dbReference>
<dbReference type="Gene3D" id="1.10.1740.10">
    <property type="match status" value="1"/>
</dbReference>
<evidence type="ECO:0000259" key="6">
    <source>
        <dbReference type="Pfam" id="PF04542"/>
    </source>
</evidence>
<evidence type="ECO:0000313" key="8">
    <source>
        <dbReference type="EMBL" id="EDM77572.1"/>
    </source>
</evidence>
<dbReference type="Pfam" id="PF08281">
    <property type="entry name" value="Sigma70_r4_2"/>
    <property type="match status" value="1"/>
</dbReference>
<evidence type="ECO:0000256" key="1">
    <source>
        <dbReference type="ARBA" id="ARBA00010641"/>
    </source>
</evidence>
<evidence type="ECO:0000256" key="3">
    <source>
        <dbReference type="ARBA" id="ARBA00023082"/>
    </source>
</evidence>
<evidence type="ECO:0000256" key="5">
    <source>
        <dbReference type="ARBA" id="ARBA00023163"/>
    </source>
</evidence>
<dbReference type="GO" id="GO:0003677">
    <property type="term" value="F:DNA binding"/>
    <property type="evidence" value="ECO:0007669"/>
    <property type="project" value="UniProtKB-KW"/>
</dbReference>
<reference evidence="8 9" key="1">
    <citation type="submission" date="2007-06" db="EMBL/GenBank/DDBJ databases">
        <authorList>
            <person name="Shimkets L."/>
            <person name="Ferriera S."/>
            <person name="Johnson J."/>
            <person name="Kravitz S."/>
            <person name="Beeson K."/>
            <person name="Sutton G."/>
            <person name="Rogers Y.-H."/>
            <person name="Friedman R."/>
            <person name="Frazier M."/>
            <person name="Venter J.C."/>
        </authorList>
    </citation>
    <scope>NUCLEOTIDE SEQUENCE [LARGE SCALE GENOMIC DNA]</scope>
    <source>
        <strain evidence="8 9">SIR-1</strain>
    </source>
</reference>
<dbReference type="PANTHER" id="PTHR43133:SF8">
    <property type="entry name" value="RNA POLYMERASE SIGMA FACTOR HI_1459-RELATED"/>
    <property type="match status" value="1"/>
</dbReference>
<dbReference type="RefSeq" id="WP_006973219.1">
    <property type="nucleotide sequence ID" value="NZ_ABCS01000043.1"/>
</dbReference>
<dbReference type="eggNOG" id="COG1595">
    <property type="taxonomic scope" value="Bacteria"/>
</dbReference>
<dbReference type="InterPro" id="IPR039425">
    <property type="entry name" value="RNA_pol_sigma-70-like"/>
</dbReference>
<dbReference type="EMBL" id="ABCS01000043">
    <property type="protein sequence ID" value="EDM77572.1"/>
    <property type="molecule type" value="Genomic_DNA"/>
</dbReference>
<proteinExistence type="inferred from homology"/>
<dbReference type="OrthoDB" id="5509547at2"/>
<keyword evidence="3" id="KW-0731">Sigma factor</keyword>
<dbReference type="InterPro" id="IPR036388">
    <property type="entry name" value="WH-like_DNA-bd_sf"/>
</dbReference>